<dbReference type="AlphaFoldDB" id="A0A1I1DRA9"/>
<keyword evidence="3" id="KW-1185">Reference proteome</keyword>
<evidence type="ECO:0000313" key="3">
    <source>
        <dbReference type="Proteomes" id="UP000198728"/>
    </source>
</evidence>
<proteinExistence type="predicted"/>
<reference evidence="2 3" key="1">
    <citation type="submission" date="2016-10" db="EMBL/GenBank/DDBJ databases">
        <authorList>
            <person name="de Groot N.N."/>
        </authorList>
    </citation>
    <scope>NUCLEOTIDE SEQUENCE [LARGE SCALE GENOMIC DNA]</scope>
    <source>
        <strain evidence="2 3">DSM 19548</strain>
    </source>
</reference>
<accession>A0A1I1DRA9</accession>
<name>A0A1I1DRA9_9RHOB</name>
<feature type="transmembrane region" description="Helical" evidence="1">
    <location>
        <begin position="6"/>
        <end position="24"/>
    </location>
</feature>
<protein>
    <submittedName>
        <fullName evidence="2">Uncharacterized protein</fullName>
    </submittedName>
</protein>
<dbReference type="STRING" id="441112.SAMN04488094_101292"/>
<gene>
    <name evidence="2" type="ORF">SAMN04488094_101292</name>
</gene>
<organism evidence="2 3">
    <name type="scientific">Tropicimonas isoalkanivorans</name>
    <dbReference type="NCBI Taxonomy" id="441112"/>
    <lineage>
        <taxon>Bacteria</taxon>
        <taxon>Pseudomonadati</taxon>
        <taxon>Pseudomonadota</taxon>
        <taxon>Alphaproteobacteria</taxon>
        <taxon>Rhodobacterales</taxon>
        <taxon>Roseobacteraceae</taxon>
        <taxon>Tropicimonas</taxon>
    </lineage>
</organism>
<sequence length="86" mass="8747">MLDILGLIAGNILNLPGILGLALGMTTRQPIIGAVLGALVGVVSTYIFFTDLGISQLASPELTIAVIIGAMFGALGSLIRRKGALV</sequence>
<feature type="transmembrane region" description="Helical" evidence="1">
    <location>
        <begin position="62"/>
        <end position="79"/>
    </location>
</feature>
<dbReference type="EMBL" id="FOLG01000001">
    <property type="protein sequence ID" value="SFB75230.1"/>
    <property type="molecule type" value="Genomic_DNA"/>
</dbReference>
<feature type="transmembrane region" description="Helical" evidence="1">
    <location>
        <begin position="31"/>
        <end position="50"/>
    </location>
</feature>
<keyword evidence="1" id="KW-0472">Membrane</keyword>
<keyword evidence="1" id="KW-0812">Transmembrane</keyword>
<dbReference type="RefSeq" id="WP_093358739.1">
    <property type="nucleotide sequence ID" value="NZ_FOLG01000001.1"/>
</dbReference>
<keyword evidence="1" id="KW-1133">Transmembrane helix</keyword>
<evidence type="ECO:0000313" key="2">
    <source>
        <dbReference type="EMBL" id="SFB75230.1"/>
    </source>
</evidence>
<dbReference type="OrthoDB" id="7876067at2"/>
<dbReference type="Proteomes" id="UP000198728">
    <property type="component" value="Unassembled WGS sequence"/>
</dbReference>
<evidence type="ECO:0000256" key="1">
    <source>
        <dbReference type="SAM" id="Phobius"/>
    </source>
</evidence>